<keyword evidence="2" id="KW-0732">Signal</keyword>
<dbReference type="Gene3D" id="2.10.25.10">
    <property type="entry name" value="Laminin"/>
    <property type="match status" value="2"/>
</dbReference>
<evidence type="ECO:0000256" key="5">
    <source>
        <dbReference type="PROSITE-ProRule" id="PRU00076"/>
    </source>
</evidence>
<dbReference type="PROSITE" id="PS01186">
    <property type="entry name" value="EGF_2"/>
    <property type="match status" value="1"/>
</dbReference>
<dbReference type="EMBL" id="BEZZ01053758">
    <property type="protein sequence ID" value="GCC41063.1"/>
    <property type="molecule type" value="Genomic_DNA"/>
</dbReference>
<dbReference type="Proteomes" id="UP000287033">
    <property type="component" value="Unassembled WGS sequence"/>
</dbReference>
<keyword evidence="9" id="KW-1185">Reference proteome</keyword>
<gene>
    <name evidence="8" type="ORF">chiPu_0025188</name>
</gene>
<dbReference type="SMART" id="SM00179">
    <property type="entry name" value="EGF_CA"/>
    <property type="match status" value="1"/>
</dbReference>
<dbReference type="STRING" id="137246.A0A401TEJ3"/>
<sequence>MKCFNHYGGYLCLPRSASIITHNDVGPDGQGGPNPPLPPDAASHPQSPAGGSDPCSQGYTLNQEEQCVDIDECELDIHSCQPSQECVNTDGGFNCKCPEGYRLVGTECIGKLTTFLALCVCV</sequence>
<dbReference type="SMART" id="SM00181">
    <property type="entry name" value="EGF"/>
    <property type="match status" value="1"/>
</dbReference>
<dbReference type="InterPro" id="IPR052235">
    <property type="entry name" value="Nephronectin_domain"/>
</dbReference>
<dbReference type="InterPro" id="IPR000742">
    <property type="entry name" value="EGF"/>
</dbReference>
<dbReference type="SUPFAM" id="SSF57184">
    <property type="entry name" value="Growth factor receptor domain"/>
    <property type="match status" value="1"/>
</dbReference>
<comment type="caution">
    <text evidence="5">Lacks conserved residue(s) required for the propagation of feature annotation.</text>
</comment>
<dbReference type="InterPro" id="IPR000152">
    <property type="entry name" value="EGF-type_Asp/Asn_hydroxyl_site"/>
</dbReference>
<evidence type="ECO:0000259" key="7">
    <source>
        <dbReference type="PROSITE" id="PS50026"/>
    </source>
</evidence>
<evidence type="ECO:0000256" key="3">
    <source>
        <dbReference type="ARBA" id="ARBA00022737"/>
    </source>
</evidence>
<organism evidence="8 9">
    <name type="scientific">Chiloscyllium punctatum</name>
    <name type="common">Brownbanded bambooshark</name>
    <name type="synonym">Hemiscyllium punctatum</name>
    <dbReference type="NCBI Taxonomy" id="137246"/>
    <lineage>
        <taxon>Eukaryota</taxon>
        <taxon>Metazoa</taxon>
        <taxon>Chordata</taxon>
        <taxon>Craniata</taxon>
        <taxon>Vertebrata</taxon>
        <taxon>Chondrichthyes</taxon>
        <taxon>Elasmobranchii</taxon>
        <taxon>Galeomorphii</taxon>
        <taxon>Galeoidea</taxon>
        <taxon>Orectolobiformes</taxon>
        <taxon>Hemiscylliidae</taxon>
        <taxon>Chiloscyllium</taxon>
    </lineage>
</organism>
<dbReference type="PANTHER" id="PTHR24050:SF28">
    <property type="entry name" value="UROMODULIN-LIKE"/>
    <property type="match status" value="1"/>
</dbReference>
<dbReference type="OrthoDB" id="4062651at2759"/>
<feature type="region of interest" description="Disordered" evidence="6">
    <location>
        <begin position="23"/>
        <end position="57"/>
    </location>
</feature>
<dbReference type="FunFam" id="2.10.25.10:FF:000038">
    <property type="entry name" value="Fibrillin 2"/>
    <property type="match status" value="1"/>
</dbReference>
<keyword evidence="1 5" id="KW-0245">EGF-like domain</keyword>
<evidence type="ECO:0000313" key="9">
    <source>
        <dbReference type="Proteomes" id="UP000287033"/>
    </source>
</evidence>
<keyword evidence="4" id="KW-1015">Disulfide bond</keyword>
<feature type="domain" description="EGF-like" evidence="7">
    <location>
        <begin position="69"/>
        <end position="109"/>
    </location>
</feature>
<evidence type="ECO:0000256" key="6">
    <source>
        <dbReference type="SAM" id="MobiDB-lite"/>
    </source>
</evidence>
<keyword evidence="3" id="KW-0677">Repeat</keyword>
<evidence type="ECO:0000256" key="4">
    <source>
        <dbReference type="ARBA" id="ARBA00023157"/>
    </source>
</evidence>
<evidence type="ECO:0000256" key="2">
    <source>
        <dbReference type="ARBA" id="ARBA00022729"/>
    </source>
</evidence>
<dbReference type="PROSITE" id="PS50026">
    <property type="entry name" value="EGF_3"/>
    <property type="match status" value="1"/>
</dbReference>
<dbReference type="AlphaFoldDB" id="A0A401TEJ3"/>
<name>A0A401TEJ3_CHIPU</name>
<dbReference type="InterPro" id="IPR018097">
    <property type="entry name" value="EGF_Ca-bd_CS"/>
</dbReference>
<dbReference type="PANTHER" id="PTHR24050">
    <property type="entry name" value="PA14 DOMAIN-CONTAINING PROTEIN"/>
    <property type="match status" value="1"/>
</dbReference>
<proteinExistence type="predicted"/>
<dbReference type="PROSITE" id="PS00010">
    <property type="entry name" value="ASX_HYDROXYL"/>
    <property type="match status" value="1"/>
</dbReference>
<dbReference type="CDD" id="cd00054">
    <property type="entry name" value="EGF_CA"/>
    <property type="match status" value="1"/>
</dbReference>
<accession>A0A401TEJ3</accession>
<dbReference type="Pfam" id="PF07645">
    <property type="entry name" value="EGF_CA"/>
    <property type="match status" value="1"/>
</dbReference>
<dbReference type="InterPro" id="IPR001881">
    <property type="entry name" value="EGF-like_Ca-bd_dom"/>
</dbReference>
<evidence type="ECO:0000313" key="8">
    <source>
        <dbReference type="EMBL" id="GCC41063.1"/>
    </source>
</evidence>
<comment type="caution">
    <text evidence="8">The sequence shown here is derived from an EMBL/GenBank/DDBJ whole genome shotgun (WGS) entry which is preliminary data.</text>
</comment>
<evidence type="ECO:0000256" key="1">
    <source>
        <dbReference type="ARBA" id="ARBA00022536"/>
    </source>
</evidence>
<dbReference type="PROSITE" id="PS01187">
    <property type="entry name" value="EGF_CA"/>
    <property type="match status" value="1"/>
</dbReference>
<dbReference type="GO" id="GO:0005509">
    <property type="term" value="F:calcium ion binding"/>
    <property type="evidence" value="ECO:0007669"/>
    <property type="project" value="InterPro"/>
</dbReference>
<dbReference type="InterPro" id="IPR049883">
    <property type="entry name" value="NOTCH1_EGF-like"/>
</dbReference>
<reference evidence="8 9" key="1">
    <citation type="journal article" date="2018" name="Nat. Ecol. Evol.">
        <title>Shark genomes provide insights into elasmobranch evolution and the origin of vertebrates.</title>
        <authorList>
            <person name="Hara Y"/>
            <person name="Yamaguchi K"/>
            <person name="Onimaru K"/>
            <person name="Kadota M"/>
            <person name="Koyanagi M"/>
            <person name="Keeley SD"/>
            <person name="Tatsumi K"/>
            <person name="Tanaka K"/>
            <person name="Motone F"/>
            <person name="Kageyama Y"/>
            <person name="Nozu R"/>
            <person name="Adachi N"/>
            <person name="Nishimura O"/>
            <person name="Nakagawa R"/>
            <person name="Tanegashima C"/>
            <person name="Kiyatake I"/>
            <person name="Matsumoto R"/>
            <person name="Murakumo K"/>
            <person name="Nishida K"/>
            <person name="Terakita A"/>
            <person name="Kuratani S"/>
            <person name="Sato K"/>
            <person name="Hyodo S Kuraku.S."/>
        </authorList>
    </citation>
    <scope>NUCLEOTIDE SEQUENCE [LARGE SCALE GENOMIC DNA]</scope>
</reference>
<dbReference type="InterPro" id="IPR009030">
    <property type="entry name" value="Growth_fac_rcpt_cys_sf"/>
</dbReference>
<protein>
    <recommendedName>
        <fullName evidence="7">EGF-like domain-containing protein</fullName>
    </recommendedName>
</protein>